<sequence length="118" mass="13969">MIFLFICPKKKQINEKKYCRKILTHLFLIIGGHYLLSWTKCVVSRVNNANKISNHINPIEEREQDSCKQKYTEIIAKLRKDKYQNKIDQRHNYQEVKICSQGLRLKLVCSSVSKKSKD</sequence>
<name>X6M0U1_RETFI</name>
<dbReference type="AlphaFoldDB" id="X6M0U1"/>
<dbReference type="EMBL" id="ASPP01025744">
    <property type="protein sequence ID" value="ETO07778.1"/>
    <property type="molecule type" value="Genomic_DNA"/>
</dbReference>
<dbReference type="Proteomes" id="UP000023152">
    <property type="component" value="Unassembled WGS sequence"/>
</dbReference>
<evidence type="ECO:0000313" key="2">
    <source>
        <dbReference type="Proteomes" id="UP000023152"/>
    </source>
</evidence>
<accession>X6M0U1</accession>
<protein>
    <submittedName>
        <fullName evidence="1">Uncharacterized protein</fullName>
    </submittedName>
</protein>
<reference evidence="1 2" key="1">
    <citation type="journal article" date="2013" name="Curr. Biol.">
        <title>The Genome of the Foraminiferan Reticulomyxa filosa.</title>
        <authorList>
            <person name="Glockner G."/>
            <person name="Hulsmann N."/>
            <person name="Schleicher M."/>
            <person name="Noegel A.A."/>
            <person name="Eichinger L."/>
            <person name="Gallinger C."/>
            <person name="Pawlowski J."/>
            <person name="Sierra R."/>
            <person name="Euteneuer U."/>
            <person name="Pillet L."/>
            <person name="Moustafa A."/>
            <person name="Platzer M."/>
            <person name="Groth M."/>
            <person name="Szafranski K."/>
            <person name="Schliwa M."/>
        </authorList>
    </citation>
    <scope>NUCLEOTIDE SEQUENCE [LARGE SCALE GENOMIC DNA]</scope>
</reference>
<organism evidence="1 2">
    <name type="scientific">Reticulomyxa filosa</name>
    <dbReference type="NCBI Taxonomy" id="46433"/>
    <lineage>
        <taxon>Eukaryota</taxon>
        <taxon>Sar</taxon>
        <taxon>Rhizaria</taxon>
        <taxon>Retaria</taxon>
        <taxon>Foraminifera</taxon>
        <taxon>Monothalamids</taxon>
        <taxon>Reticulomyxidae</taxon>
        <taxon>Reticulomyxa</taxon>
    </lineage>
</organism>
<proteinExistence type="predicted"/>
<comment type="caution">
    <text evidence="1">The sequence shown here is derived from an EMBL/GenBank/DDBJ whole genome shotgun (WGS) entry which is preliminary data.</text>
</comment>
<gene>
    <name evidence="1" type="ORF">RFI_29610</name>
</gene>
<keyword evidence="2" id="KW-1185">Reference proteome</keyword>
<evidence type="ECO:0000313" key="1">
    <source>
        <dbReference type="EMBL" id="ETO07778.1"/>
    </source>
</evidence>